<dbReference type="PANTHER" id="PTHR33577:SF9">
    <property type="entry name" value="PEROXIDASE STCC"/>
    <property type="match status" value="1"/>
</dbReference>
<organism evidence="11 12">
    <name type="scientific">Marasmius tenuissimus</name>
    <dbReference type="NCBI Taxonomy" id="585030"/>
    <lineage>
        <taxon>Eukaryota</taxon>
        <taxon>Fungi</taxon>
        <taxon>Dikarya</taxon>
        <taxon>Basidiomycota</taxon>
        <taxon>Agaricomycotina</taxon>
        <taxon>Agaricomycetes</taxon>
        <taxon>Agaricomycetidae</taxon>
        <taxon>Agaricales</taxon>
        <taxon>Marasmiineae</taxon>
        <taxon>Marasmiaceae</taxon>
        <taxon>Marasmius</taxon>
    </lineage>
</organism>
<keyword evidence="2" id="KW-0575">Peroxidase</keyword>
<evidence type="ECO:0000256" key="3">
    <source>
        <dbReference type="ARBA" id="ARBA00022617"/>
    </source>
</evidence>
<feature type="region of interest" description="Disordered" evidence="8">
    <location>
        <begin position="240"/>
        <end position="261"/>
    </location>
</feature>
<evidence type="ECO:0000256" key="4">
    <source>
        <dbReference type="ARBA" id="ARBA00022723"/>
    </source>
</evidence>
<evidence type="ECO:0000313" key="11">
    <source>
        <dbReference type="EMBL" id="KAL0060472.1"/>
    </source>
</evidence>
<keyword evidence="5" id="KW-0560">Oxidoreductase</keyword>
<dbReference type="SUPFAM" id="SSF47571">
    <property type="entry name" value="Cloroperoxidase"/>
    <property type="match status" value="1"/>
</dbReference>
<dbReference type="PROSITE" id="PS51405">
    <property type="entry name" value="HEME_HALOPEROXIDASE"/>
    <property type="match status" value="1"/>
</dbReference>
<feature type="compositionally biased region" description="Polar residues" evidence="8">
    <location>
        <begin position="47"/>
        <end position="57"/>
    </location>
</feature>
<feature type="chain" id="PRO_5046620597" description="Heme haloperoxidase family profile domain-containing protein" evidence="9">
    <location>
        <begin position="27"/>
        <end position="420"/>
    </location>
</feature>
<proteinExistence type="inferred from homology"/>
<feature type="region of interest" description="Disordered" evidence="8">
    <location>
        <begin position="47"/>
        <end position="68"/>
    </location>
</feature>
<evidence type="ECO:0000256" key="9">
    <source>
        <dbReference type="SAM" id="SignalP"/>
    </source>
</evidence>
<name>A0ABR2ZGV6_9AGAR</name>
<dbReference type="InterPro" id="IPR000028">
    <property type="entry name" value="Chloroperoxidase"/>
</dbReference>
<keyword evidence="4" id="KW-0479">Metal-binding</keyword>
<keyword evidence="6" id="KW-0408">Iron</keyword>
<comment type="cofactor">
    <cofactor evidence="1">
        <name>heme b</name>
        <dbReference type="ChEBI" id="CHEBI:60344"/>
    </cofactor>
</comment>
<evidence type="ECO:0000256" key="1">
    <source>
        <dbReference type="ARBA" id="ARBA00001970"/>
    </source>
</evidence>
<dbReference type="InterPro" id="IPR036851">
    <property type="entry name" value="Chloroperoxidase-like_sf"/>
</dbReference>
<evidence type="ECO:0000313" key="12">
    <source>
        <dbReference type="Proteomes" id="UP001437256"/>
    </source>
</evidence>
<dbReference type="EMBL" id="JBBXMP010000175">
    <property type="protein sequence ID" value="KAL0060472.1"/>
    <property type="molecule type" value="Genomic_DNA"/>
</dbReference>
<evidence type="ECO:0000256" key="8">
    <source>
        <dbReference type="SAM" id="MobiDB-lite"/>
    </source>
</evidence>
<evidence type="ECO:0000256" key="5">
    <source>
        <dbReference type="ARBA" id="ARBA00023002"/>
    </source>
</evidence>
<feature type="domain" description="Heme haloperoxidase family profile" evidence="10">
    <location>
        <begin position="58"/>
        <end position="403"/>
    </location>
</feature>
<dbReference type="Pfam" id="PF01328">
    <property type="entry name" value="Peroxidase_2"/>
    <property type="match status" value="1"/>
</dbReference>
<evidence type="ECO:0000256" key="2">
    <source>
        <dbReference type="ARBA" id="ARBA00022559"/>
    </source>
</evidence>
<evidence type="ECO:0000256" key="6">
    <source>
        <dbReference type="ARBA" id="ARBA00023004"/>
    </source>
</evidence>
<protein>
    <recommendedName>
        <fullName evidence="10">Heme haloperoxidase family profile domain-containing protein</fullName>
    </recommendedName>
</protein>
<evidence type="ECO:0000259" key="10">
    <source>
        <dbReference type="PROSITE" id="PS51405"/>
    </source>
</evidence>
<sequence>MQGFCLLSITLSATLTSFMVTSDGHSQPINSSEKPCPVSWDHEFQPSLRSASQQSPPSGHEYSPPRQGDVRSVCPALNAMANHGYMCVTIYPATVRLPKGYSSLSSHVSPRDGHGLTFFTIVDGLRECFGLSTILAIATTLIGFFLMGRSPIRLPFTVPDWFAIRNSDGSTSQPGVINLKRDRSSRHHEGLFEGNSDIGSNYPSYSLKIRRAWVGYLVRDLLSPIGEAVRDVSNPPEGVVSASSCSWHTKDAEEGEEDEAPSILSRLETIAETSSWDDHSSAIISRPEGSTRLLETSDDTEEVWKLFTTREYEDTLVSTDDVGRMSAIRKQALEGEVAPALPRDIASWEMAIILGVWERVVVKENGKEKKGIPLPYLLTWLAEERLPVGWKPDHVQGLWDVVARSQVIQRKVEAINHSQI</sequence>
<feature type="signal peptide" evidence="9">
    <location>
        <begin position="1"/>
        <end position="26"/>
    </location>
</feature>
<comment type="similarity">
    <text evidence="7">Belongs to the chloroperoxidase family.</text>
</comment>
<gene>
    <name evidence="11" type="ORF">AAF712_012755</name>
</gene>
<evidence type="ECO:0000256" key="7">
    <source>
        <dbReference type="ARBA" id="ARBA00025795"/>
    </source>
</evidence>
<dbReference type="PANTHER" id="PTHR33577">
    <property type="entry name" value="STERIGMATOCYSTIN BIOSYNTHESIS PEROXIDASE STCC-RELATED"/>
    <property type="match status" value="1"/>
</dbReference>
<dbReference type="Gene3D" id="1.10.489.10">
    <property type="entry name" value="Chloroperoxidase-like"/>
    <property type="match status" value="2"/>
</dbReference>
<reference evidence="11 12" key="1">
    <citation type="submission" date="2024-05" db="EMBL/GenBank/DDBJ databases">
        <title>A draft genome resource for the thread blight pathogen Marasmius tenuissimus strain MS-2.</title>
        <authorList>
            <person name="Yulfo-Soto G.E."/>
            <person name="Baruah I.K."/>
            <person name="Amoako-Attah I."/>
            <person name="Bukari Y."/>
            <person name="Meinhardt L.W."/>
            <person name="Bailey B.A."/>
            <person name="Cohen S.P."/>
        </authorList>
    </citation>
    <scope>NUCLEOTIDE SEQUENCE [LARGE SCALE GENOMIC DNA]</scope>
    <source>
        <strain evidence="11 12">MS-2</strain>
    </source>
</reference>
<keyword evidence="12" id="KW-1185">Reference proteome</keyword>
<keyword evidence="3" id="KW-0349">Heme</keyword>
<dbReference type="Proteomes" id="UP001437256">
    <property type="component" value="Unassembled WGS sequence"/>
</dbReference>
<comment type="caution">
    <text evidence="11">The sequence shown here is derived from an EMBL/GenBank/DDBJ whole genome shotgun (WGS) entry which is preliminary data.</text>
</comment>
<accession>A0ABR2ZGV6</accession>
<keyword evidence="9" id="KW-0732">Signal</keyword>